<dbReference type="PANTHER" id="PTHR31912:SF34">
    <property type="entry name" value="NOTOCHORD-RELATED PROTEIN"/>
    <property type="match status" value="1"/>
</dbReference>
<dbReference type="SMART" id="SM00355">
    <property type="entry name" value="ZnF_C2H2"/>
    <property type="match status" value="2"/>
</dbReference>
<dbReference type="PROSITE" id="PS50157">
    <property type="entry name" value="ZINC_FINGER_C2H2_2"/>
    <property type="match status" value="1"/>
</dbReference>
<evidence type="ECO:0000256" key="1">
    <source>
        <dbReference type="PROSITE-ProRule" id="PRU00042"/>
    </source>
</evidence>
<dbReference type="EMBL" id="CARXXK010001195">
    <property type="protein sequence ID" value="CAI6374337.1"/>
    <property type="molecule type" value="Genomic_DNA"/>
</dbReference>
<keyword evidence="4" id="KW-1185">Reference proteome</keyword>
<comment type="caution">
    <text evidence="3">The sequence shown here is derived from an EMBL/GenBank/DDBJ whole genome shotgun (WGS) entry which is preliminary data.</text>
</comment>
<dbReference type="PANTHER" id="PTHR31912">
    <property type="entry name" value="IP13529P"/>
    <property type="match status" value="1"/>
</dbReference>
<feature type="domain" description="C2H2-type" evidence="2">
    <location>
        <begin position="33"/>
        <end position="62"/>
    </location>
</feature>
<keyword evidence="1" id="KW-0863">Zinc-finger</keyword>
<accession>A0AAV0Y3X0</accession>
<reference evidence="3 4" key="1">
    <citation type="submission" date="2023-01" db="EMBL/GenBank/DDBJ databases">
        <authorList>
            <person name="Whitehead M."/>
        </authorList>
    </citation>
    <scope>NUCLEOTIDE SEQUENCE [LARGE SCALE GENOMIC DNA]</scope>
</reference>
<protein>
    <recommendedName>
        <fullName evidence="2">C2H2-type domain-containing protein</fullName>
    </recommendedName>
</protein>
<keyword evidence="1" id="KW-0479">Metal-binding</keyword>
<gene>
    <name evidence="3" type="ORF">MEUPH1_LOCUS27974</name>
</gene>
<name>A0AAV0Y3X0_9HEMI</name>
<evidence type="ECO:0000259" key="2">
    <source>
        <dbReference type="PROSITE" id="PS50157"/>
    </source>
</evidence>
<evidence type="ECO:0000313" key="4">
    <source>
        <dbReference type="Proteomes" id="UP001160148"/>
    </source>
</evidence>
<dbReference type="Proteomes" id="UP001160148">
    <property type="component" value="Unassembled WGS sequence"/>
</dbReference>
<evidence type="ECO:0000313" key="3">
    <source>
        <dbReference type="EMBL" id="CAI6374337.1"/>
    </source>
</evidence>
<dbReference type="InterPro" id="IPR013087">
    <property type="entry name" value="Znf_C2H2_type"/>
</dbReference>
<proteinExistence type="predicted"/>
<sequence>MFTCFICKNTYLSVKILFSHFDLQHSNHNFNCYQCAEGECSRLFYLKNSYSKHLLRHSTDIIQPSTVQLSFENNPSVESTTPTNMSSHSELCVEVEPSKILKQTLSTFLSCLYANPLILRNTIQIIIDGMETVLTEGVASYIKNSAEKMLSRDQISVECFSSFINIANYIKNEALTDFKTEHKRFSYFTKQGTYIEPKEIVIGQRLNKVIRGGMSILEPSNFENVVIETLEYIKTLKSEHGVLRNFIQGTYWKSRVENHNERIVLPLFMFFDDFEIGNALGSHSGIHKLGGVYVSVPCLPPYRSTVLSNIFIALLFHSSDRVKFGNAIIFKPLIDELNFLQKHGIEIDTPEFKGKLYFELGLILGDNLGLHSITGFTESFSSNYSCRICTIRKEDMRVQCYEDNALLRFTEQYNVHLLQNDVSITGIKDKCVWFDVNNFSLFDQVGVDVMHDMLEGCSKYIMKFILLYYTKELKLFTLQVLNDRIYGFDFGPENNKPCSLTLDNINQGNIRQSASEMLTLIRYFGLLVGDFIPPEEPVWELYIVMRRVIDILISTSLTIDSCSMLQTLVAEMNELYLKYSNSHLKPKFHFLTHYHSMIRKFGPVINFWSMRYEAKHRISKISARSSFNRRNICMTLAIRHQLQLNEMFTKGKLNKSVIVGPQKEIDSIKASLIQNELNLDNIETLIRVKWAEVKGTRYKLKTILTLDIMKDNPTFVIVKDIFLYGPNRVVFECSKFTTIGFDEHVFCYEVTSPEINDLCYIFQDLLISPIPNTINIVSNGMYFITVRSPL</sequence>
<keyword evidence="1" id="KW-0862">Zinc</keyword>
<organism evidence="3 4">
    <name type="scientific">Macrosiphum euphorbiae</name>
    <name type="common">potato aphid</name>
    <dbReference type="NCBI Taxonomy" id="13131"/>
    <lineage>
        <taxon>Eukaryota</taxon>
        <taxon>Metazoa</taxon>
        <taxon>Ecdysozoa</taxon>
        <taxon>Arthropoda</taxon>
        <taxon>Hexapoda</taxon>
        <taxon>Insecta</taxon>
        <taxon>Pterygota</taxon>
        <taxon>Neoptera</taxon>
        <taxon>Paraneoptera</taxon>
        <taxon>Hemiptera</taxon>
        <taxon>Sternorrhyncha</taxon>
        <taxon>Aphidomorpha</taxon>
        <taxon>Aphidoidea</taxon>
        <taxon>Aphididae</taxon>
        <taxon>Macrosiphini</taxon>
        <taxon>Macrosiphum</taxon>
    </lineage>
</organism>
<dbReference type="AlphaFoldDB" id="A0AAV0Y3X0"/>
<dbReference type="PROSITE" id="PS00028">
    <property type="entry name" value="ZINC_FINGER_C2H2_1"/>
    <property type="match status" value="1"/>
</dbReference>
<dbReference type="GO" id="GO:0008270">
    <property type="term" value="F:zinc ion binding"/>
    <property type="evidence" value="ECO:0007669"/>
    <property type="project" value="UniProtKB-KW"/>
</dbReference>